<dbReference type="Gramene" id="OQU84668">
    <property type="protein sequence ID" value="OQU84668"/>
    <property type="gene ID" value="SORBI_3004G099050"/>
</dbReference>
<dbReference type="InParanoid" id="A0A1Z5RLR4"/>
<keyword evidence="3" id="KW-0732">Signal</keyword>
<keyword evidence="2" id="KW-1015">Disulfide bond</keyword>
<comment type="similarity">
    <text evidence="1">Belongs to the MEG family.</text>
</comment>
<accession>A0A1Z5RLR4</accession>
<dbReference type="AlphaFoldDB" id="A0A1Z5RLR4"/>
<proteinExistence type="inferred from homology"/>
<evidence type="ECO:0000259" key="4">
    <source>
        <dbReference type="Pfam" id="PF24153"/>
    </source>
</evidence>
<dbReference type="Proteomes" id="UP000000768">
    <property type="component" value="Chromosome 4"/>
</dbReference>
<protein>
    <recommendedName>
        <fullName evidence="4">Meg domain-containing protein</fullName>
    </recommendedName>
</protein>
<dbReference type="Pfam" id="PF24153">
    <property type="entry name" value="Meg"/>
    <property type="match status" value="1"/>
</dbReference>
<dbReference type="EMBL" id="CM000763">
    <property type="protein sequence ID" value="OQU84668.1"/>
    <property type="molecule type" value="Genomic_DNA"/>
</dbReference>
<name>A0A1Z5RLR4_SORBI</name>
<reference evidence="5 6" key="1">
    <citation type="journal article" date="2009" name="Nature">
        <title>The Sorghum bicolor genome and the diversification of grasses.</title>
        <authorList>
            <person name="Paterson A.H."/>
            <person name="Bowers J.E."/>
            <person name="Bruggmann R."/>
            <person name="Dubchak I."/>
            <person name="Grimwood J."/>
            <person name="Gundlach H."/>
            <person name="Haberer G."/>
            <person name="Hellsten U."/>
            <person name="Mitros T."/>
            <person name="Poliakov A."/>
            <person name="Schmutz J."/>
            <person name="Spannagl M."/>
            <person name="Tang H."/>
            <person name="Wang X."/>
            <person name="Wicker T."/>
            <person name="Bharti A.K."/>
            <person name="Chapman J."/>
            <person name="Feltus F.A."/>
            <person name="Gowik U."/>
            <person name="Grigoriev I.V."/>
            <person name="Lyons E."/>
            <person name="Maher C.A."/>
            <person name="Martis M."/>
            <person name="Narechania A."/>
            <person name="Otillar R.P."/>
            <person name="Penning B.W."/>
            <person name="Salamov A.A."/>
            <person name="Wang Y."/>
            <person name="Zhang L."/>
            <person name="Carpita N.C."/>
            <person name="Freeling M."/>
            <person name="Gingle A.R."/>
            <person name="Hash C.T."/>
            <person name="Keller B."/>
            <person name="Klein P."/>
            <person name="Kresovich S."/>
            <person name="McCann M.C."/>
            <person name="Ming R."/>
            <person name="Peterson D.G."/>
            <person name="Mehboob-ur-Rahman"/>
            <person name="Ware D."/>
            <person name="Westhoff P."/>
            <person name="Mayer K.F."/>
            <person name="Messing J."/>
            <person name="Rokhsar D.S."/>
        </authorList>
    </citation>
    <scope>NUCLEOTIDE SEQUENCE [LARGE SCALE GENOMIC DNA]</scope>
    <source>
        <strain evidence="6">cv. BTx623</strain>
    </source>
</reference>
<gene>
    <name evidence="5" type="ORF">SORBI_3004G099050</name>
</gene>
<evidence type="ECO:0000256" key="3">
    <source>
        <dbReference type="SAM" id="SignalP"/>
    </source>
</evidence>
<dbReference type="PROSITE" id="PS51257">
    <property type="entry name" value="PROKAR_LIPOPROTEIN"/>
    <property type="match status" value="1"/>
</dbReference>
<evidence type="ECO:0000313" key="5">
    <source>
        <dbReference type="EMBL" id="OQU84668.1"/>
    </source>
</evidence>
<organism evidence="5 6">
    <name type="scientific">Sorghum bicolor</name>
    <name type="common">Sorghum</name>
    <name type="synonym">Sorghum vulgare</name>
    <dbReference type="NCBI Taxonomy" id="4558"/>
    <lineage>
        <taxon>Eukaryota</taxon>
        <taxon>Viridiplantae</taxon>
        <taxon>Streptophyta</taxon>
        <taxon>Embryophyta</taxon>
        <taxon>Tracheophyta</taxon>
        <taxon>Spermatophyta</taxon>
        <taxon>Magnoliopsida</taxon>
        <taxon>Liliopsida</taxon>
        <taxon>Poales</taxon>
        <taxon>Poaceae</taxon>
        <taxon>PACMAD clade</taxon>
        <taxon>Panicoideae</taxon>
        <taxon>Andropogonodae</taxon>
        <taxon>Andropogoneae</taxon>
        <taxon>Sorghinae</taxon>
        <taxon>Sorghum</taxon>
    </lineage>
</organism>
<evidence type="ECO:0000313" key="6">
    <source>
        <dbReference type="Proteomes" id="UP000000768"/>
    </source>
</evidence>
<dbReference type="OMA" id="IPRGICY"/>
<sequence length="82" mass="9450">MEKHTTILLSLLLLGCVADLVQCRRIDDIGVDEIRVNIPRGICYRSVWISNPCLIHDRCWCCYDNNSCYSTEDDCQRACPKI</sequence>
<evidence type="ECO:0000256" key="1">
    <source>
        <dbReference type="ARBA" id="ARBA00010149"/>
    </source>
</evidence>
<dbReference type="InterPro" id="IPR056205">
    <property type="entry name" value="Meg"/>
</dbReference>
<feature type="signal peptide" evidence="3">
    <location>
        <begin position="1"/>
        <end position="23"/>
    </location>
</feature>
<reference evidence="6" key="2">
    <citation type="journal article" date="2018" name="Plant J.">
        <title>The Sorghum bicolor reference genome: improved assembly, gene annotations, a transcriptome atlas, and signatures of genome organization.</title>
        <authorList>
            <person name="McCormick R.F."/>
            <person name="Truong S.K."/>
            <person name="Sreedasyam A."/>
            <person name="Jenkins J."/>
            <person name="Shu S."/>
            <person name="Sims D."/>
            <person name="Kennedy M."/>
            <person name="Amirebrahimi M."/>
            <person name="Weers B.D."/>
            <person name="McKinley B."/>
            <person name="Mattison A."/>
            <person name="Morishige D.T."/>
            <person name="Grimwood J."/>
            <person name="Schmutz J."/>
            <person name="Mullet J.E."/>
        </authorList>
    </citation>
    <scope>NUCLEOTIDE SEQUENCE [LARGE SCALE GENOMIC DNA]</scope>
    <source>
        <strain evidence="6">cv. BTx623</strain>
    </source>
</reference>
<feature type="domain" description="Meg" evidence="4">
    <location>
        <begin position="4"/>
        <end position="79"/>
    </location>
</feature>
<evidence type="ECO:0000256" key="2">
    <source>
        <dbReference type="ARBA" id="ARBA00023157"/>
    </source>
</evidence>
<keyword evidence="6" id="KW-1185">Reference proteome</keyword>
<feature type="chain" id="PRO_5012283671" description="Meg domain-containing protein" evidence="3">
    <location>
        <begin position="24"/>
        <end position="82"/>
    </location>
</feature>